<dbReference type="Proteomes" id="UP000276215">
    <property type="component" value="Unassembled WGS sequence"/>
</dbReference>
<evidence type="ECO:0000313" key="2">
    <source>
        <dbReference type="Proteomes" id="UP000276215"/>
    </source>
</evidence>
<dbReference type="EMBL" id="ML120415">
    <property type="protein sequence ID" value="RPA96358.1"/>
    <property type="molecule type" value="Genomic_DNA"/>
</dbReference>
<reference evidence="1 2" key="1">
    <citation type="journal article" date="2018" name="Nat. Ecol. Evol.">
        <title>Pezizomycetes genomes reveal the molecular basis of ectomycorrhizal truffle lifestyle.</title>
        <authorList>
            <person name="Murat C."/>
            <person name="Payen T."/>
            <person name="Noel B."/>
            <person name="Kuo A."/>
            <person name="Morin E."/>
            <person name="Chen J."/>
            <person name="Kohler A."/>
            <person name="Krizsan K."/>
            <person name="Balestrini R."/>
            <person name="Da Silva C."/>
            <person name="Montanini B."/>
            <person name="Hainaut M."/>
            <person name="Levati E."/>
            <person name="Barry K.W."/>
            <person name="Belfiori B."/>
            <person name="Cichocki N."/>
            <person name="Clum A."/>
            <person name="Dockter R.B."/>
            <person name="Fauchery L."/>
            <person name="Guy J."/>
            <person name="Iotti M."/>
            <person name="Le Tacon F."/>
            <person name="Lindquist E.A."/>
            <person name="Lipzen A."/>
            <person name="Malagnac F."/>
            <person name="Mello A."/>
            <person name="Molinier V."/>
            <person name="Miyauchi S."/>
            <person name="Poulain J."/>
            <person name="Riccioni C."/>
            <person name="Rubini A."/>
            <person name="Sitrit Y."/>
            <person name="Splivallo R."/>
            <person name="Traeger S."/>
            <person name="Wang M."/>
            <person name="Zifcakova L."/>
            <person name="Wipf D."/>
            <person name="Zambonelli A."/>
            <person name="Paolocci F."/>
            <person name="Nowrousian M."/>
            <person name="Ottonello S."/>
            <person name="Baldrian P."/>
            <person name="Spatafora J.W."/>
            <person name="Henrissat B."/>
            <person name="Nagy L.G."/>
            <person name="Aury J.M."/>
            <person name="Wincker P."/>
            <person name="Grigoriev I.V."/>
            <person name="Bonfante P."/>
            <person name="Martin F.M."/>
        </authorList>
    </citation>
    <scope>NUCLEOTIDE SEQUENCE [LARGE SCALE GENOMIC DNA]</scope>
    <source>
        <strain evidence="1 2">120613-1</strain>
    </source>
</reference>
<protein>
    <submittedName>
        <fullName evidence="1">Uncharacterized protein</fullName>
    </submittedName>
</protein>
<evidence type="ECO:0000313" key="1">
    <source>
        <dbReference type="EMBL" id="RPA96358.1"/>
    </source>
</evidence>
<dbReference type="AlphaFoldDB" id="A0A3N4JH88"/>
<gene>
    <name evidence="1" type="ORF">L873DRAFT_1811509</name>
</gene>
<accession>A0A3N4JH88</accession>
<organism evidence="1 2">
    <name type="scientific">Choiromyces venosus 120613-1</name>
    <dbReference type="NCBI Taxonomy" id="1336337"/>
    <lineage>
        <taxon>Eukaryota</taxon>
        <taxon>Fungi</taxon>
        <taxon>Dikarya</taxon>
        <taxon>Ascomycota</taxon>
        <taxon>Pezizomycotina</taxon>
        <taxon>Pezizomycetes</taxon>
        <taxon>Pezizales</taxon>
        <taxon>Tuberaceae</taxon>
        <taxon>Choiromyces</taxon>
    </lineage>
</organism>
<name>A0A3N4JH88_9PEZI</name>
<proteinExistence type="predicted"/>
<keyword evidence="2" id="KW-1185">Reference proteome</keyword>
<sequence>MCFCFTLMVLYGPFYKEYLQLSRYRQRFGLRTEISKWLFQSRILQPPKCRQLSPLVMGPSGKREQMKTAIFFGYKISIQ</sequence>